<dbReference type="AlphaFoldDB" id="A0AAD7K7V4"/>
<keyword evidence="3" id="KW-1185">Reference proteome</keyword>
<accession>A0AAD7K7V4</accession>
<evidence type="ECO:0000256" key="1">
    <source>
        <dbReference type="SAM" id="MobiDB-lite"/>
    </source>
</evidence>
<evidence type="ECO:0000313" key="2">
    <source>
        <dbReference type="EMBL" id="KAJ7778971.1"/>
    </source>
</evidence>
<reference evidence="2" key="1">
    <citation type="submission" date="2023-03" db="EMBL/GenBank/DDBJ databases">
        <title>Massive genome expansion in bonnet fungi (Mycena s.s.) driven by repeated elements and novel gene families across ecological guilds.</title>
        <authorList>
            <consortium name="Lawrence Berkeley National Laboratory"/>
            <person name="Harder C.B."/>
            <person name="Miyauchi S."/>
            <person name="Viragh M."/>
            <person name="Kuo A."/>
            <person name="Thoen E."/>
            <person name="Andreopoulos B."/>
            <person name="Lu D."/>
            <person name="Skrede I."/>
            <person name="Drula E."/>
            <person name="Henrissat B."/>
            <person name="Morin E."/>
            <person name="Kohler A."/>
            <person name="Barry K."/>
            <person name="LaButti K."/>
            <person name="Morin E."/>
            <person name="Salamov A."/>
            <person name="Lipzen A."/>
            <person name="Mereny Z."/>
            <person name="Hegedus B."/>
            <person name="Baldrian P."/>
            <person name="Stursova M."/>
            <person name="Weitz H."/>
            <person name="Taylor A."/>
            <person name="Grigoriev I.V."/>
            <person name="Nagy L.G."/>
            <person name="Martin F."/>
            <person name="Kauserud H."/>
        </authorList>
    </citation>
    <scope>NUCLEOTIDE SEQUENCE</scope>
    <source>
        <strain evidence="2">CBHHK182m</strain>
    </source>
</reference>
<organism evidence="2 3">
    <name type="scientific">Mycena metata</name>
    <dbReference type="NCBI Taxonomy" id="1033252"/>
    <lineage>
        <taxon>Eukaryota</taxon>
        <taxon>Fungi</taxon>
        <taxon>Dikarya</taxon>
        <taxon>Basidiomycota</taxon>
        <taxon>Agaricomycotina</taxon>
        <taxon>Agaricomycetes</taxon>
        <taxon>Agaricomycetidae</taxon>
        <taxon>Agaricales</taxon>
        <taxon>Marasmiineae</taxon>
        <taxon>Mycenaceae</taxon>
        <taxon>Mycena</taxon>
    </lineage>
</organism>
<name>A0AAD7K7V4_9AGAR</name>
<dbReference type="Proteomes" id="UP001215598">
    <property type="component" value="Unassembled WGS sequence"/>
</dbReference>
<proteinExistence type="predicted"/>
<sequence length="200" mass="21758">MSVTVKKIEIRGPCASDQITTMLVQIFASLRPSLSSAIHGRSPSALHRHNNASVGHPAILQIPWQSAPTPHADRVRRTLHSMTHWPQIGLSASAFTSLGPALPRGPRACRSCYPLAPPTSRQRQRAPQVRPLATATASKDTERSSHATPHSIFAGWMKTFPLSTSSIHLLATRGKIVAQVSNMYLNFHATFKPSKHIAAT</sequence>
<feature type="region of interest" description="Disordered" evidence="1">
    <location>
        <begin position="114"/>
        <end position="146"/>
    </location>
</feature>
<protein>
    <submittedName>
        <fullName evidence="2">Uncharacterized protein</fullName>
    </submittedName>
</protein>
<comment type="caution">
    <text evidence="2">The sequence shown here is derived from an EMBL/GenBank/DDBJ whole genome shotgun (WGS) entry which is preliminary data.</text>
</comment>
<evidence type="ECO:0000313" key="3">
    <source>
        <dbReference type="Proteomes" id="UP001215598"/>
    </source>
</evidence>
<dbReference type="EMBL" id="JARKIB010000006">
    <property type="protein sequence ID" value="KAJ7778971.1"/>
    <property type="molecule type" value="Genomic_DNA"/>
</dbReference>
<gene>
    <name evidence="2" type="ORF">B0H16DRAFT_1448519</name>
</gene>